<feature type="domain" description="Reverse transcriptase zinc-binding" evidence="1">
    <location>
        <begin position="36"/>
        <end position="93"/>
    </location>
</feature>
<evidence type="ECO:0000259" key="1">
    <source>
        <dbReference type="Pfam" id="PF13966"/>
    </source>
</evidence>
<dbReference type="InterPro" id="IPR026960">
    <property type="entry name" value="RVT-Znf"/>
</dbReference>
<dbReference type="Proteomes" id="UP001420932">
    <property type="component" value="Unassembled WGS sequence"/>
</dbReference>
<evidence type="ECO:0000313" key="3">
    <source>
        <dbReference type="Proteomes" id="UP001420932"/>
    </source>
</evidence>
<dbReference type="Pfam" id="PF13966">
    <property type="entry name" value="zf-RVT"/>
    <property type="match status" value="1"/>
</dbReference>
<evidence type="ECO:0000313" key="2">
    <source>
        <dbReference type="EMBL" id="KAK9121936.1"/>
    </source>
</evidence>
<sequence length="131" mass="15095">MTITEFAALFEWLQGIVISPHIDNERIWEWEVSKLFSAKSAFFGLCLDLSPLSSCRVYDLIWKSCTSMKVRVFVWLAWLGRINTTDVLQRRCPNHTLLNGMNRIGLEVPHRNSLRMSQDNGMKCGSQKSDT</sequence>
<proteinExistence type="predicted"/>
<dbReference type="EMBL" id="JBBNAF010000008">
    <property type="protein sequence ID" value="KAK9121936.1"/>
    <property type="molecule type" value="Genomic_DNA"/>
</dbReference>
<protein>
    <recommendedName>
        <fullName evidence="1">Reverse transcriptase zinc-binding domain-containing protein</fullName>
    </recommendedName>
</protein>
<accession>A0AAP0IWQ1</accession>
<comment type="caution">
    <text evidence="2">The sequence shown here is derived from an EMBL/GenBank/DDBJ whole genome shotgun (WGS) entry which is preliminary data.</text>
</comment>
<name>A0AAP0IWQ1_9MAGN</name>
<gene>
    <name evidence="2" type="ORF">Syun_019553</name>
</gene>
<dbReference type="AlphaFoldDB" id="A0AAP0IWQ1"/>
<organism evidence="2 3">
    <name type="scientific">Stephania yunnanensis</name>
    <dbReference type="NCBI Taxonomy" id="152371"/>
    <lineage>
        <taxon>Eukaryota</taxon>
        <taxon>Viridiplantae</taxon>
        <taxon>Streptophyta</taxon>
        <taxon>Embryophyta</taxon>
        <taxon>Tracheophyta</taxon>
        <taxon>Spermatophyta</taxon>
        <taxon>Magnoliopsida</taxon>
        <taxon>Ranunculales</taxon>
        <taxon>Menispermaceae</taxon>
        <taxon>Menispermoideae</taxon>
        <taxon>Cissampelideae</taxon>
        <taxon>Stephania</taxon>
    </lineage>
</organism>
<reference evidence="2 3" key="1">
    <citation type="submission" date="2024-01" db="EMBL/GenBank/DDBJ databases">
        <title>Genome assemblies of Stephania.</title>
        <authorList>
            <person name="Yang L."/>
        </authorList>
    </citation>
    <scope>NUCLEOTIDE SEQUENCE [LARGE SCALE GENOMIC DNA]</scope>
    <source>
        <strain evidence="2">YNDBR</strain>
        <tissue evidence="2">Leaf</tissue>
    </source>
</reference>
<keyword evidence="3" id="KW-1185">Reference proteome</keyword>